<dbReference type="Pfam" id="PF04303">
    <property type="entry name" value="PrpF"/>
    <property type="match status" value="1"/>
</dbReference>
<dbReference type="AlphaFoldDB" id="A0A3G1KY54"/>
<sequence>MDYSGNCGNISSAVDPYAIDEGLIPAVEGRIILHKAALARTARRLMDGQVYMSRTKAASLKLETSAKKQSDQ</sequence>
<keyword evidence="4" id="KW-1185">Reference proteome</keyword>
<proteinExistence type="inferred from homology"/>
<dbReference type="KEGG" id="fwa:DCMF_24005"/>
<comment type="similarity">
    <text evidence="1">Belongs to the PrpF family.</text>
</comment>
<dbReference type="Gene3D" id="3.10.310.10">
    <property type="entry name" value="Diaminopimelate Epimerase, Chain A, domain 1"/>
    <property type="match status" value="1"/>
</dbReference>
<dbReference type="EMBL" id="CP017634">
    <property type="protein sequence ID" value="ATW27408.1"/>
    <property type="molecule type" value="Genomic_DNA"/>
</dbReference>
<organism evidence="3 4">
    <name type="scientific">Formimonas warabiya</name>
    <dbReference type="NCBI Taxonomy" id="1761012"/>
    <lineage>
        <taxon>Bacteria</taxon>
        <taxon>Bacillati</taxon>
        <taxon>Bacillota</taxon>
        <taxon>Clostridia</taxon>
        <taxon>Eubacteriales</taxon>
        <taxon>Peptococcaceae</taxon>
        <taxon>Candidatus Formimonas</taxon>
    </lineage>
</organism>
<dbReference type="RefSeq" id="WP_148136762.1">
    <property type="nucleotide sequence ID" value="NZ_CP017634.1"/>
</dbReference>
<gene>
    <name evidence="3" type="ORF">DCMF_24005</name>
</gene>
<evidence type="ECO:0000313" key="4">
    <source>
        <dbReference type="Proteomes" id="UP000323521"/>
    </source>
</evidence>
<evidence type="ECO:0000256" key="2">
    <source>
        <dbReference type="ARBA" id="ARBA00023235"/>
    </source>
</evidence>
<reference evidence="3 4" key="1">
    <citation type="submission" date="2016-10" db="EMBL/GenBank/DDBJ databases">
        <title>Complete Genome Sequence of Peptococcaceae strain DCMF.</title>
        <authorList>
            <person name="Edwards R.J."/>
            <person name="Holland S.I."/>
            <person name="Deshpande N.P."/>
            <person name="Wong Y.K."/>
            <person name="Ertan H."/>
            <person name="Manefield M."/>
            <person name="Russell T.L."/>
            <person name="Lee M.J."/>
        </authorList>
    </citation>
    <scope>NUCLEOTIDE SEQUENCE [LARGE SCALE GENOMIC DNA]</scope>
    <source>
        <strain evidence="3 4">DCMF</strain>
    </source>
</reference>
<dbReference type="InterPro" id="IPR007400">
    <property type="entry name" value="PrpF-like"/>
</dbReference>
<dbReference type="GO" id="GO:0016853">
    <property type="term" value="F:isomerase activity"/>
    <property type="evidence" value="ECO:0007669"/>
    <property type="project" value="UniProtKB-KW"/>
</dbReference>
<dbReference type="SUPFAM" id="SSF54506">
    <property type="entry name" value="Diaminopimelate epimerase-like"/>
    <property type="match status" value="1"/>
</dbReference>
<dbReference type="Proteomes" id="UP000323521">
    <property type="component" value="Chromosome"/>
</dbReference>
<keyword evidence="2" id="KW-0413">Isomerase</keyword>
<accession>A0A3G1KY54</accession>
<evidence type="ECO:0000313" key="3">
    <source>
        <dbReference type="EMBL" id="ATW27408.1"/>
    </source>
</evidence>
<evidence type="ECO:0000256" key="1">
    <source>
        <dbReference type="ARBA" id="ARBA00007673"/>
    </source>
</evidence>
<name>A0A3G1KY54_FORW1</name>
<protein>
    <submittedName>
        <fullName evidence="3">Uncharacterized protein</fullName>
    </submittedName>
</protein>